<protein>
    <submittedName>
        <fullName evidence="1">Glycosyltransferase</fullName>
    </submittedName>
</protein>
<dbReference type="PANTHER" id="PTHR34144:SF7">
    <property type="entry name" value="EXPORT PROTEIN (CAP59), PUTATIVE (AFU_ORTHOLOGUE AFUA_7G05020)-RELATED"/>
    <property type="match status" value="1"/>
</dbReference>
<organism evidence="1 2">
    <name type="scientific">Dichotomopilus funicola</name>
    <dbReference type="NCBI Taxonomy" id="1934379"/>
    <lineage>
        <taxon>Eukaryota</taxon>
        <taxon>Fungi</taxon>
        <taxon>Dikarya</taxon>
        <taxon>Ascomycota</taxon>
        <taxon>Pezizomycotina</taxon>
        <taxon>Sordariomycetes</taxon>
        <taxon>Sordariomycetidae</taxon>
        <taxon>Sordariales</taxon>
        <taxon>Chaetomiaceae</taxon>
        <taxon>Dichotomopilus</taxon>
    </lineage>
</organism>
<reference evidence="1" key="2">
    <citation type="submission" date="2023-05" db="EMBL/GenBank/DDBJ databases">
        <authorList>
            <consortium name="Lawrence Berkeley National Laboratory"/>
            <person name="Steindorff A."/>
            <person name="Hensen N."/>
            <person name="Bonometti L."/>
            <person name="Westerberg I."/>
            <person name="Brannstrom I.O."/>
            <person name="Guillou S."/>
            <person name="Cros-Aarteil S."/>
            <person name="Calhoun S."/>
            <person name="Haridas S."/>
            <person name="Kuo A."/>
            <person name="Mondo S."/>
            <person name="Pangilinan J."/>
            <person name="Riley R."/>
            <person name="Labutti K."/>
            <person name="Andreopoulos B."/>
            <person name="Lipzen A."/>
            <person name="Chen C."/>
            <person name="Yanf M."/>
            <person name="Daum C."/>
            <person name="Ng V."/>
            <person name="Clum A."/>
            <person name="Ohm R."/>
            <person name="Martin F."/>
            <person name="Silar P."/>
            <person name="Natvig D."/>
            <person name="Lalanne C."/>
            <person name="Gautier V."/>
            <person name="Ament-Velasquez S.L."/>
            <person name="Kruys A."/>
            <person name="Hutchinson M.I."/>
            <person name="Powell A.J."/>
            <person name="Barry K."/>
            <person name="Miller A.N."/>
            <person name="Grigoriev I.V."/>
            <person name="Debuchy R."/>
            <person name="Gladieux P."/>
            <person name="Thoren M.H."/>
            <person name="Johannesson H."/>
        </authorList>
    </citation>
    <scope>NUCLEOTIDE SEQUENCE</scope>
    <source>
        <strain evidence="1">CBS 141.50</strain>
    </source>
</reference>
<dbReference type="RefSeq" id="XP_062637948.1">
    <property type="nucleotide sequence ID" value="XM_062776943.1"/>
</dbReference>
<dbReference type="Pfam" id="PF11735">
    <property type="entry name" value="CAP59_mtransfer"/>
    <property type="match status" value="1"/>
</dbReference>
<dbReference type="EMBL" id="MU853576">
    <property type="protein sequence ID" value="KAK4144577.1"/>
    <property type="molecule type" value="Genomic_DNA"/>
</dbReference>
<dbReference type="Proteomes" id="UP001302676">
    <property type="component" value="Unassembled WGS sequence"/>
</dbReference>
<name>A0AAN6ZN50_9PEZI</name>
<evidence type="ECO:0000313" key="1">
    <source>
        <dbReference type="EMBL" id="KAK4144577.1"/>
    </source>
</evidence>
<dbReference type="InterPro" id="IPR021047">
    <property type="entry name" value="Mannosyltransferase_CMT1"/>
</dbReference>
<keyword evidence="2" id="KW-1185">Reference proteome</keyword>
<dbReference type="PANTHER" id="PTHR34144">
    <property type="entry name" value="CHROMOSOME 8, WHOLE GENOME SHOTGUN SEQUENCE"/>
    <property type="match status" value="1"/>
</dbReference>
<dbReference type="GeneID" id="87813556"/>
<sequence length="432" mass="48677">MSILHRHLRRPRTTPGLVTALKRLLLVFFIWTVIDAHFIYYRIAHAEREAQTRTVVVEPTRIFIASLHWNNEKILRSDWNRGVMELVRAFGAANVFVSVYESGSWDNSKGALRELDADLEKAGVARKIILEDETHKDLIEGASEQEGWIKTADGRTMPRRIPYLSRLRNLSLQPLVELAENGTTFDQVLFLGDVVFSVSDILNLLKTNNGHYAAACSLDFSKPPSFYDTFALRDAHGHEHATQSWPYFRSAKSRKAMLHAEPVPVSSCWNGIVSMPASTFTGLRGLRFRGLPDSLAASHLEASECCLIHADNHIASRARGVFVNPAVRVGYNRAAYDSVHPFAAAAPPAGDEGNSESGVRSNGGSWVSLRQIYFGLWKNRLARWLMTPWFEERQVKGRIERWAKQEPGREEKGGFCAVDEMQIVVNNGWKHL</sequence>
<evidence type="ECO:0000313" key="2">
    <source>
        <dbReference type="Proteomes" id="UP001302676"/>
    </source>
</evidence>
<comment type="caution">
    <text evidence="1">The sequence shown here is derived from an EMBL/GenBank/DDBJ whole genome shotgun (WGS) entry which is preliminary data.</text>
</comment>
<reference evidence="1" key="1">
    <citation type="journal article" date="2023" name="Mol. Phylogenet. Evol.">
        <title>Genome-scale phylogeny and comparative genomics of the fungal order Sordariales.</title>
        <authorList>
            <person name="Hensen N."/>
            <person name="Bonometti L."/>
            <person name="Westerberg I."/>
            <person name="Brannstrom I.O."/>
            <person name="Guillou S."/>
            <person name="Cros-Aarteil S."/>
            <person name="Calhoun S."/>
            <person name="Haridas S."/>
            <person name="Kuo A."/>
            <person name="Mondo S."/>
            <person name="Pangilinan J."/>
            <person name="Riley R."/>
            <person name="LaButti K."/>
            <person name="Andreopoulos B."/>
            <person name="Lipzen A."/>
            <person name="Chen C."/>
            <person name="Yan M."/>
            <person name="Daum C."/>
            <person name="Ng V."/>
            <person name="Clum A."/>
            <person name="Steindorff A."/>
            <person name="Ohm R.A."/>
            <person name="Martin F."/>
            <person name="Silar P."/>
            <person name="Natvig D.O."/>
            <person name="Lalanne C."/>
            <person name="Gautier V."/>
            <person name="Ament-Velasquez S.L."/>
            <person name="Kruys A."/>
            <person name="Hutchinson M.I."/>
            <person name="Powell A.J."/>
            <person name="Barry K."/>
            <person name="Miller A.N."/>
            <person name="Grigoriev I.V."/>
            <person name="Debuchy R."/>
            <person name="Gladieux P."/>
            <person name="Hiltunen Thoren M."/>
            <person name="Johannesson H."/>
        </authorList>
    </citation>
    <scope>NUCLEOTIDE SEQUENCE</scope>
    <source>
        <strain evidence="1">CBS 141.50</strain>
    </source>
</reference>
<gene>
    <name evidence="1" type="ORF">C8A04DRAFT_11367</name>
</gene>
<proteinExistence type="predicted"/>
<dbReference type="AlphaFoldDB" id="A0AAN6ZN50"/>
<accession>A0AAN6ZN50</accession>